<feature type="domain" description="D-isomer specific 2-hydroxyacid dehydrogenase NAD-binding" evidence="6">
    <location>
        <begin position="107"/>
        <end position="284"/>
    </location>
</feature>
<dbReference type="RefSeq" id="WP_138592577.1">
    <property type="nucleotide sequence ID" value="NZ_PNBX01000062.1"/>
</dbReference>
<sequence>MKIVLLDAKTLANNPLTPIELLGELTSYQITDSAQVVTRCMDADIIITNKVVINAETLSALPKLKLICVAATGTNNIDLVAAKAHGVAVCNVAGYSTPAVVQHTFTLLGNLMGNMHRYLNDSSNGLWQKSDMFCRLDHSINEIAHKNFVIIGYGTLGQAVATVARAFGANVIIAERPNETSVRAGRVAFLDAVQSADIISIHCPLNEQTKDLFDARVFKQLKPSAVLLNTARGGIVNEQALVDALKQKVIAAAGFDVLTVEPAQNTNPLLNYTGDNLLLTPHNAWAAQESINRLIKCIAENITAFHHGGDINRIV</sequence>
<dbReference type="SUPFAM" id="SSF52283">
    <property type="entry name" value="Formate/glycerate dehydrogenase catalytic domain-like"/>
    <property type="match status" value="1"/>
</dbReference>
<dbReference type="PANTHER" id="PTHR43761:SF1">
    <property type="entry name" value="D-ISOMER SPECIFIC 2-HYDROXYACID DEHYDROGENASE CATALYTIC DOMAIN-CONTAINING PROTEIN-RELATED"/>
    <property type="match status" value="1"/>
</dbReference>
<evidence type="ECO:0000256" key="3">
    <source>
        <dbReference type="ARBA" id="ARBA00023027"/>
    </source>
</evidence>
<keyword evidence="3" id="KW-0520">NAD</keyword>
<dbReference type="InterPro" id="IPR036291">
    <property type="entry name" value="NAD(P)-bd_dom_sf"/>
</dbReference>
<accession>A0A5S3V7R6</accession>
<dbReference type="Proteomes" id="UP000307217">
    <property type="component" value="Unassembled WGS sequence"/>
</dbReference>
<name>A0A5S3V7R6_9GAMM</name>
<dbReference type="OrthoDB" id="9805416at2"/>
<keyword evidence="2 4" id="KW-0560">Oxidoreductase</keyword>
<dbReference type="InterPro" id="IPR006139">
    <property type="entry name" value="D-isomer_2_OHA_DH_cat_dom"/>
</dbReference>
<dbReference type="Pfam" id="PF02826">
    <property type="entry name" value="2-Hacid_dh_C"/>
    <property type="match status" value="1"/>
</dbReference>
<dbReference type="EC" id="1.1.1.29" evidence="7"/>
<reference evidence="8" key="2">
    <citation type="submission" date="2019-06" db="EMBL/GenBank/DDBJ databases">
        <title>Co-occurence of chitin degradation, pigmentation and bioactivity in marine Pseudoalteromonas.</title>
        <authorList>
            <person name="Sonnenschein E.C."/>
            <person name="Bech P.K."/>
        </authorList>
    </citation>
    <scope>NUCLEOTIDE SEQUENCE [LARGE SCALE GENOMIC DNA]</scope>
    <source>
        <strain evidence="8">S3790</strain>
    </source>
</reference>
<dbReference type="PROSITE" id="PS00670">
    <property type="entry name" value="D_2_HYDROXYACID_DH_2"/>
    <property type="match status" value="1"/>
</dbReference>
<dbReference type="InterPro" id="IPR029753">
    <property type="entry name" value="D-isomer_DH_CS"/>
</dbReference>
<protein>
    <submittedName>
        <fullName evidence="7">Glycerate dehydrogenase</fullName>
        <ecNumber evidence="7">1.1.1.29</ecNumber>
    </submittedName>
</protein>
<evidence type="ECO:0000313" key="8">
    <source>
        <dbReference type="Proteomes" id="UP000307217"/>
    </source>
</evidence>
<reference evidence="7 8" key="1">
    <citation type="submission" date="2018-01" db="EMBL/GenBank/DDBJ databases">
        <authorList>
            <person name="Paulsen S."/>
            <person name="Gram L.K."/>
        </authorList>
    </citation>
    <scope>NUCLEOTIDE SEQUENCE [LARGE SCALE GENOMIC DNA]</scope>
    <source>
        <strain evidence="7 8">S3790</strain>
    </source>
</reference>
<evidence type="ECO:0000313" key="7">
    <source>
        <dbReference type="EMBL" id="TMO67208.1"/>
    </source>
</evidence>
<organism evidence="7 8">
    <name type="scientific">Pseudoalteromonas aurantia</name>
    <dbReference type="NCBI Taxonomy" id="43654"/>
    <lineage>
        <taxon>Bacteria</taxon>
        <taxon>Pseudomonadati</taxon>
        <taxon>Pseudomonadota</taxon>
        <taxon>Gammaproteobacteria</taxon>
        <taxon>Alteromonadales</taxon>
        <taxon>Pseudoalteromonadaceae</taxon>
        <taxon>Pseudoalteromonas</taxon>
    </lineage>
</organism>
<dbReference type="AlphaFoldDB" id="A0A5S3V7R6"/>
<dbReference type="CDD" id="cd12162">
    <property type="entry name" value="2-Hacid_dh_4"/>
    <property type="match status" value="1"/>
</dbReference>
<evidence type="ECO:0000256" key="2">
    <source>
        <dbReference type="ARBA" id="ARBA00023002"/>
    </source>
</evidence>
<feature type="domain" description="D-isomer specific 2-hydroxyacid dehydrogenase catalytic" evidence="5">
    <location>
        <begin position="24"/>
        <end position="314"/>
    </location>
</feature>
<evidence type="ECO:0000259" key="5">
    <source>
        <dbReference type="Pfam" id="PF00389"/>
    </source>
</evidence>
<dbReference type="PROSITE" id="PS00671">
    <property type="entry name" value="D_2_HYDROXYACID_DH_3"/>
    <property type="match status" value="1"/>
</dbReference>
<dbReference type="SUPFAM" id="SSF51735">
    <property type="entry name" value="NAD(P)-binding Rossmann-fold domains"/>
    <property type="match status" value="1"/>
</dbReference>
<dbReference type="GO" id="GO:0008465">
    <property type="term" value="F:hydroxypyruvate reductase (NADH) activity"/>
    <property type="evidence" value="ECO:0007669"/>
    <property type="project" value="UniProtKB-EC"/>
</dbReference>
<comment type="similarity">
    <text evidence="1 4">Belongs to the D-isomer specific 2-hydroxyacid dehydrogenase family.</text>
</comment>
<gene>
    <name evidence="7" type="ORF">CWC19_14745</name>
</gene>
<comment type="caution">
    <text evidence="7">The sequence shown here is derived from an EMBL/GenBank/DDBJ whole genome shotgun (WGS) entry which is preliminary data.</text>
</comment>
<dbReference type="Gene3D" id="3.40.50.720">
    <property type="entry name" value="NAD(P)-binding Rossmann-like Domain"/>
    <property type="match status" value="2"/>
</dbReference>
<dbReference type="GO" id="GO:0051287">
    <property type="term" value="F:NAD binding"/>
    <property type="evidence" value="ECO:0007669"/>
    <property type="project" value="InterPro"/>
</dbReference>
<evidence type="ECO:0000259" key="6">
    <source>
        <dbReference type="Pfam" id="PF02826"/>
    </source>
</evidence>
<dbReference type="EMBL" id="PNBX01000062">
    <property type="protein sequence ID" value="TMO67208.1"/>
    <property type="molecule type" value="Genomic_DNA"/>
</dbReference>
<dbReference type="PANTHER" id="PTHR43761">
    <property type="entry name" value="D-ISOMER SPECIFIC 2-HYDROXYACID DEHYDROGENASE FAMILY PROTEIN (AFU_ORTHOLOGUE AFUA_1G13630)"/>
    <property type="match status" value="1"/>
</dbReference>
<proteinExistence type="inferred from homology"/>
<dbReference type="InterPro" id="IPR050418">
    <property type="entry name" value="D-iso_2-hydroxyacid_DH_PdxB"/>
</dbReference>
<dbReference type="Pfam" id="PF00389">
    <property type="entry name" value="2-Hacid_dh"/>
    <property type="match status" value="1"/>
</dbReference>
<dbReference type="InterPro" id="IPR006140">
    <property type="entry name" value="D-isomer_DH_NAD-bd"/>
</dbReference>
<evidence type="ECO:0000256" key="4">
    <source>
        <dbReference type="RuleBase" id="RU003719"/>
    </source>
</evidence>
<evidence type="ECO:0000256" key="1">
    <source>
        <dbReference type="ARBA" id="ARBA00005854"/>
    </source>
</evidence>